<gene>
    <name evidence="1" type="primary">Zdhhc20</name>
    <name evidence="1" type="ORF">SNAT2548_LOCUS9451</name>
</gene>
<dbReference type="PANTHER" id="PTHR39290">
    <property type="entry name" value="C3H1-TYPE DOMAIN-CONTAINING PROTEIN-RELATED"/>
    <property type="match status" value="1"/>
</dbReference>
<dbReference type="AlphaFoldDB" id="A0A812KMQ1"/>
<dbReference type="PANTHER" id="PTHR39290:SF6">
    <property type="entry name" value="S-ADENOSYL-L-METHIONINE-DEPENDENT METHYLTRANSFERASES SUPERFAMILY PROTEIN"/>
    <property type="match status" value="1"/>
</dbReference>
<protein>
    <submittedName>
        <fullName evidence="1">Zdhhc20 protein</fullName>
    </submittedName>
</protein>
<evidence type="ECO:0000313" key="2">
    <source>
        <dbReference type="Proteomes" id="UP000604046"/>
    </source>
</evidence>
<dbReference type="EMBL" id="CAJNDS010000735">
    <property type="protein sequence ID" value="CAE7231076.1"/>
    <property type="molecule type" value="Genomic_DNA"/>
</dbReference>
<feature type="non-terminal residue" evidence="1">
    <location>
        <position position="189"/>
    </location>
</feature>
<evidence type="ECO:0000313" key="1">
    <source>
        <dbReference type="EMBL" id="CAE7231076.1"/>
    </source>
</evidence>
<accession>A0A812KMQ1</accession>
<organism evidence="1 2">
    <name type="scientific">Symbiodinium natans</name>
    <dbReference type="NCBI Taxonomy" id="878477"/>
    <lineage>
        <taxon>Eukaryota</taxon>
        <taxon>Sar</taxon>
        <taxon>Alveolata</taxon>
        <taxon>Dinophyceae</taxon>
        <taxon>Suessiales</taxon>
        <taxon>Symbiodiniaceae</taxon>
        <taxon>Symbiodinium</taxon>
    </lineage>
</organism>
<comment type="caution">
    <text evidence="1">The sequence shown here is derived from an EMBL/GenBank/DDBJ whole genome shotgun (WGS) entry which is preliminary data.</text>
</comment>
<dbReference type="OrthoDB" id="440727at2759"/>
<sequence length="189" mass="20179">MVILDPIAGTGLHSVLLRQMGVKVFCADSVDGGSTQTSGADTNYLNQCMSTGSAARAAAAAGAAAANAAVSAAGHAVAWTEMENLDVFDSGEAATEWWQRAEAGCPILMLSFPPPPPAEVAEAALRRFRGSWLLFIGEWRGCTGGSGFFDLLEAEWQKVRVFSLPQWPMMEDRVYLLRRQDPLAGGKKT</sequence>
<keyword evidence="2" id="KW-1185">Reference proteome</keyword>
<reference evidence="1" key="1">
    <citation type="submission" date="2021-02" db="EMBL/GenBank/DDBJ databases">
        <authorList>
            <person name="Dougan E. K."/>
            <person name="Rhodes N."/>
            <person name="Thang M."/>
            <person name="Chan C."/>
        </authorList>
    </citation>
    <scope>NUCLEOTIDE SEQUENCE</scope>
</reference>
<proteinExistence type="predicted"/>
<name>A0A812KMQ1_9DINO</name>
<dbReference type="Proteomes" id="UP000604046">
    <property type="component" value="Unassembled WGS sequence"/>
</dbReference>